<dbReference type="GO" id="GO:0033494">
    <property type="term" value="P:ferulate metabolic process"/>
    <property type="evidence" value="ECO:0007669"/>
    <property type="project" value="TreeGrafter"/>
</dbReference>
<dbReference type="InterPro" id="IPR049381">
    <property type="entry name" value="UbiD-like_C"/>
</dbReference>
<dbReference type="NCBIfam" id="TIGR00148">
    <property type="entry name" value="UbiD family decarboxylase"/>
    <property type="match status" value="1"/>
</dbReference>
<name>A0A9X4JU58_9FIRM</name>
<organism evidence="4 5">
    <name type="scientific">Pelotomaculum isophthalicicum JI</name>
    <dbReference type="NCBI Taxonomy" id="947010"/>
    <lineage>
        <taxon>Bacteria</taxon>
        <taxon>Bacillati</taxon>
        <taxon>Bacillota</taxon>
        <taxon>Clostridia</taxon>
        <taxon>Eubacteriales</taxon>
        <taxon>Desulfotomaculaceae</taxon>
        <taxon>Pelotomaculum</taxon>
    </lineage>
</organism>
<dbReference type="GO" id="GO:0046281">
    <property type="term" value="P:cinnamic acid catabolic process"/>
    <property type="evidence" value="ECO:0007669"/>
    <property type="project" value="TreeGrafter"/>
</dbReference>
<accession>A0A9X4JU58</accession>
<sequence length="474" mass="53015">MKDLRHFINVLEKNGELVRIKKEVDWDIELGAISRRVYDQYGPCLWFENVKDYPGYSVVNGECGTWRRVALAMGLDADTPLREIYKIYEERIQGRVQPNIVDRKDAPCKENVFVGADADIYKLPAPLIHEGDGGRYIATWDIIINKDPEVNWTNWGMYRFMIHNKNFLAGWPQTTSQFAMILNERYVPKGQDMPVAIVIGSHPLDHMVATAPLKPGVNEVEVAGSLRGEPVDLVKCETCDIMVPANAEIVIEGEVPVDAIVPDGPFGEYPGYRSGTMAEGVGFRIKAITHRNNPILSMTALGAPVDDSSIAASLTAAVGMKIGLKRRGIDVTDVYVPPEGVTHLAIVGVKTGGIETTKKVLDFFIARRVMVLKCIVVDKDVDVFDMKQWMHAFATKCHPGRSILVEHFVGKSNALTPCYDADERRILKGAFAAFDATWPLEWPKENIPPRATFEDIYSQETKEKVLAKWHEYGL</sequence>
<dbReference type="PANTHER" id="PTHR30108">
    <property type="entry name" value="3-OCTAPRENYL-4-HYDROXYBENZOATE CARBOXY-LYASE-RELATED"/>
    <property type="match status" value="1"/>
</dbReference>
<dbReference type="Gene3D" id="3.40.1670.10">
    <property type="entry name" value="UbiD C-terminal domain-like"/>
    <property type="match status" value="1"/>
</dbReference>
<evidence type="ECO:0000259" key="1">
    <source>
        <dbReference type="Pfam" id="PF01977"/>
    </source>
</evidence>
<reference evidence="4" key="1">
    <citation type="submission" date="2022-02" db="EMBL/GenBank/DDBJ databases">
        <authorList>
            <person name="Leng L."/>
        </authorList>
    </citation>
    <scope>NUCLEOTIDE SEQUENCE</scope>
    <source>
        <strain evidence="4">JI</strain>
    </source>
</reference>
<dbReference type="InterPro" id="IPR048304">
    <property type="entry name" value="UbiD_Rift_dom"/>
</dbReference>
<dbReference type="InterPro" id="IPR049383">
    <property type="entry name" value="UbiD-like_N"/>
</dbReference>
<keyword evidence="5" id="KW-1185">Reference proteome</keyword>
<dbReference type="InterPro" id="IPR002830">
    <property type="entry name" value="UbiD"/>
</dbReference>
<feature type="domain" description="3-octaprenyl-4-hydroxybenzoate carboxy-lyase-like C-terminal" evidence="3">
    <location>
        <begin position="324"/>
        <end position="405"/>
    </location>
</feature>
<evidence type="ECO:0000313" key="5">
    <source>
        <dbReference type="Proteomes" id="UP001154312"/>
    </source>
</evidence>
<dbReference type="GO" id="GO:0005737">
    <property type="term" value="C:cytoplasm"/>
    <property type="evidence" value="ECO:0007669"/>
    <property type="project" value="TreeGrafter"/>
</dbReference>
<evidence type="ECO:0000259" key="2">
    <source>
        <dbReference type="Pfam" id="PF20695"/>
    </source>
</evidence>
<feature type="domain" description="3-octaprenyl-4-hydroxybenzoate carboxy-lyase-like N-terminal" evidence="2">
    <location>
        <begin position="8"/>
        <end position="85"/>
    </location>
</feature>
<dbReference type="EMBL" id="JAKOAV010000015">
    <property type="protein sequence ID" value="MDF9408515.1"/>
    <property type="molecule type" value="Genomic_DNA"/>
</dbReference>
<gene>
    <name evidence="4" type="ORF">L7E55_09115</name>
</gene>
<proteinExistence type="predicted"/>
<dbReference type="GO" id="GO:0016831">
    <property type="term" value="F:carboxy-lyase activity"/>
    <property type="evidence" value="ECO:0007669"/>
    <property type="project" value="InterPro"/>
</dbReference>
<dbReference type="SUPFAM" id="SSF143968">
    <property type="entry name" value="UbiD C-terminal domain-like"/>
    <property type="match status" value="1"/>
</dbReference>
<evidence type="ECO:0000313" key="4">
    <source>
        <dbReference type="EMBL" id="MDF9408515.1"/>
    </source>
</evidence>
<dbReference type="Proteomes" id="UP001154312">
    <property type="component" value="Unassembled WGS sequence"/>
</dbReference>
<dbReference type="AlphaFoldDB" id="A0A9X4JU58"/>
<dbReference type="RefSeq" id="WP_277443842.1">
    <property type="nucleotide sequence ID" value="NZ_JAKOAV010000015.1"/>
</dbReference>
<dbReference type="PANTHER" id="PTHR30108:SF17">
    <property type="entry name" value="FERULIC ACID DECARBOXYLASE 1"/>
    <property type="match status" value="1"/>
</dbReference>
<dbReference type="Pfam" id="PF01977">
    <property type="entry name" value="UbiD"/>
    <property type="match status" value="1"/>
</dbReference>
<feature type="domain" description="3-octaprenyl-4-hydroxybenzoate carboxy-lyase-like Rift-related" evidence="1">
    <location>
        <begin position="100"/>
        <end position="303"/>
    </location>
</feature>
<dbReference type="Pfam" id="PF20696">
    <property type="entry name" value="UbiD_C"/>
    <property type="match status" value="1"/>
</dbReference>
<evidence type="ECO:0000259" key="3">
    <source>
        <dbReference type="Pfam" id="PF20696"/>
    </source>
</evidence>
<dbReference type="Pfam" id="PF20695">
    <property type="entry name" value="UbiD_N"/>
    <property type="match status" value="1"/>
</dbReference>
<dbReference type="SUPFAM" id="SSF50475">
    <property type="entry name" value="FMN-binding split barrel"/>
    <property type="match status" value="1"/>
</dbReference>
<protein>
    <submittedName>
        <fullName evidence="4">UbiD family decarboxylase</fullName>
    </submittedName>
</protein>
<comment type="caution">
    <text evidence="4">The sequence shown here is derived from an EMBL/GenBank/DDBJ whole genome shotgun (WGS) entry which is preliminary data.</text>
</comment>